<feature type="region of interest" description="Disordered" evidence="1">
    <location>
        <begin position="1"/>
        <end position="171"/>
    </location>
</feature>
<evidence type="ECO:0000259" key="3">
    <source>
        <dbReference type="Pfam" id="PF13360"/>
    </source>
</evidence>
<sequence>MSQSPPPPGQPPRGDSPGPDKPESPQGPGLQKDQPEDTSQAAGASSPQDGTPQPPAQPPQPPSQQPPSGGFGAPPPPPGPPPGGGYGYPQQPPPGGFGAPPQPPAAGGGYGYPQQPPAGGGGYGFPQQPPQGGPYGYGNAQQPGQPYGQNPAMYPTAPGGGPYGPGGPGTPGSGGGNGKVIAIVAAAVVVVLAVVTVGFFLVTNQKDKGDEAGGDGGNTGTKEVGGKPASTEGKELFKIRSPKLTDEETASVSGAWATDRIFAKSTLNGIIGMDAASGKKAWEVKLDGQVCAASRHATSDGRTAVVTSETKSSRAQCNQMAVIDLNKGEKVWQEKMPNSDRATTLGMEMTVSQNVVAAKWIGGSVAYKMSGGSPLWKTEGGTDCEDEGFAGGKDLVAVVQCGSYSEPKLKVQKLDTKTGKPTWEFDVPKGVQSARVVHSDPMVLAVSAGTSTTTDLMIVGDDEKLKTKISLGDRKYDPGCSTGVESCTSVVVDKNYIYMPSQRHQGDSSSTNEIIAFDVNTGSPKWKSDAGERRTIVPVRMQGDKLIAYKKPTYDSGGQIVAVDPAAQGKQELYMRHPDDTAEVENNLGGITLREPPIYQNGRFFIHQTLISKRSSGSYGKYLAIGFGSQ</sequence>
<evidence type="ECO:0000313" key="5">
    <source>
        <dbReference type="Proteomes" id="UP000176005"/>
    </source>
</evidence>
<dbReference type="InterPro" id="IPR011047">
    <property type="entry name" value="Quinoprotein_ADH-like_sf"/>
</dbReference>
<organism evidence="4 5">
    <name type="scientific">Streptomyces nanshensis</name>
    <dbReference type="NCBI Taxonomy" id="518642"/>
    <lineage>
        <taxon>Bacteria</taxon>
        <taxon>Bacillati</taxon>
        <taxon>Actinomycetota</taxon>
        <taxon>Actinomycetes</taxon>
        <taxon>Kitasatosporales</taxon>
        <taxon>Streptomycetaceae</taxon>
        <taxon>Streptomyces</taxon>
    </lineage>
</organism>
<dbReference type="Proteomes" id="UP000176005">
    <property type="component" value="Unassembled WGS sequence"/>
</dbReference>
<feature type="compositionally biased region" description="Pro residues" evidence="1">
    <location>
        <begin position="73"/>
        <end position="83"/>
    </location>
</feature>
<accession>A0A1E7KI13</accession>
<evidence type="ECO:0000313" key="4">
    <source>
        <dbReference type="EMBL" id="OEV03535.1"/>
    </source>
</evidence>
<dbReference type="Gene3D" id="2.40.128.630">
    <property type="match status" value="1"/>
</dbReference>
<keyword evidence="5" id="KW-1185">Reference proteome</keyword>
<evidence type="ECO:0000256" key="1">
    <source>
        <dbReference type="SAM" id="MobiDB-lite"/>
    </source>
</evidence>
<gene>
    <name evidence="4" type="ORF">AN218_32460</name>
</gene>
<protein>
    <recommendedName>
        <fullName evidence="3">Pyrrolo-quinoline quinone repeat domain-containing protein</fullName>
    </recommendedName>
</protein>
<feature type="compositionally biased region" description="Pro residues" evidence="1">
    <location>
        <begin position="52"/>
        <end position="65"/>
    </location>
</feature>
<dbReference type="PATRIC" id="fig|518642.10.peg.183"/>
<keyword evidence="2" id="KW-0472">Membrane</keyword>
<name>A0A1E7KI13_9ACTN</name>
<dbReference type="EMBL" id="LJGW01000708">
    <property type="protein sequence ID" value="OEV03535.1"/>
    <property type="molecule type" value="Genomic_DNA"/>
</dbReference>
<comment type="caution">
    <text evidence="4">The sequence shown here is derived from an EMBL/GenBank/DDBJ whole genome shotgun (WGS) entry which is preliminary data.</text>
</comment>
<feature type="region of interest" description="Disordered" evidence="1">
    <location>
        <begin position="206"/>
        <end position="230"/>
    </location>
</feature>
<feature type="compositionally biased region" description="Low complexity" evidence="1">
    <location>
        <begin position="137"/>
        <end position="152"/>
    </location>
</feature>
<feature type="compositionally biased region" description="Pro residues" evidence="1">
    <location>
        <begin position="90"/>
        <end position="104"/>
    </location>
</feature>
<feature type="compositionally biased region" description="Pro residues" evidence="1">
    <location>
        <begin position="1"/>
        <end position="11"/>
    </location>
</feature>
<dbReference type="PANTHER" id="PTHR34512:SF30">
    <property type="entry name" value="OUTER MEMBRANE PROTEIN ASSEMBLY FACTOR BAMB"/>
    <property type="match status" value="1"/>
</dbReference>
<feature type="domain" description="Pyrrolo-quinoline quinone repeat" evidence="3">
    <location>
        <begin position="244"/>
        <end position="379"/>
    </location>
</feature>
<dbReference type="InterPro" id="IPR002372">
    <property type="entry name" value="PQQ_rpt_dom"/>
</dbReference>
<dbReference type="SUPFAM" id="SSF50998">
    <property type="entry name" value="Quinoprotein alcohol dehydrogenase-like"/>
    <property type="match status" value="1"/>
</dbReference>
<feature type="transmembrane region" description="Helical" evidence="2">
    <location>
        <begin position="180"/>
        <end position="202"/>
    </location>
</feature>
<keyword evidence="2" id="KW-1133">Transmembrane helix</keyword>
<dbReference type="Gene3D" id="2.130.10.10">
    <property type="entry name" value="YVTN repeat-like/Quinoprotein amine dehydrogenase"/>
    <property type="match status" value="1"/>
</dbReference>
<dbReference type="RefSeq" id="WP_070020615.1">
    <property type="nucleotide sequence ID" value="NZ_LJGW01000708.1"/>
</dbReference>
<keyword evidence="2" id="KW-0812">Transmembrane</keyword>
<dbReference type="InterPro" id="IPR015943">
    <property type="entry name" value="WD40/YVTN_repeat-like_dom_sf"/>
</dbReference>
<proteinExistence type="predicted"/>
<dbReference type="AlphaFoldDB" id="A0A1E7KI13"/>
<feature type="compositionally biased region" description="Gly residues" evidence="1">
    <location>
        <begin position="158"/>
        <end position="171"/>
    </location>
</feature>
<feature type="compositionally biased region" description="Polar residues" evidence="1">
    <location>
        <begin position="37"/>
        <end position="51"/>
    </location>
</feature>
<reference evidence="4 5" key="1">
    <citation type="journal article" date="2016" name="Front. Microbiol.">
        <title>Comparative Genomics Analysis of Streptomyces Species Reveals Their Adaptation to the Marine Environment and Their Diversity at the Genomic Level.</title>
        <authorList>
            <person name="Tian X."/>
            <person name="Zhang Z."/>
            <person name="Yang T."/>
            <person name="Chen M."/>
            <person name="Li J."/>
            <person name="Chen F."/>
            <person name="Yang J."/>
            <person name="Li W."/>
            <person name="Zhang B."/>
            <person name="Zhang Z."/>
            <person name="Wu J."/>
            <person name="Zhang C."/>
            <person name="Long L."/>
            <person name="Xiao J."/>
        </authorList>
    </citation>
    <scope>NUCLEOTIDE SEQUENCE [LARGE SCALE GENOMIC DNA]</scope>
    <source>
        <strain evidence="4 5">SCSIO 10429</strain>
    </source>
</reference>
<evidence type="ECO:0000256" key="2">
    <source>
        <dbReference type="SAM" id="Phobius"/>
    </source>
</evidence>
<dbReference type="PANTHER" id="PTHR34512">
    <property type="entry name" value="CELL SURFACE PROTEIN"/>
    <property type="match status" value="1"/>
</dbReference>
<dbReference type="Pfam" id="PF13360">
    <property type="entry name" value="PQQ_2"/>
    <property type="match status" value="1"/>
</dbReference>